<dbReference type="Proteomes" id="UP000278609">
    <property type="component" value="Unassembled WGS sequence"/>
</dbReference>
<dbReference type="OrthoDB" id="2922403at2"/>
<reference evidence="1 2" key="1">
    <citation type="submission" date="2018-11" db="EMBL/GenBank/DDBJ databases">
        <title>Genomes From Bacteria Associated with the Canine Oral Cavity: a Test Case for Automated Genome-Based Taxonomic Assignment.</title>
        <authorList>
            <person name="Coil D.A."/>
            <person name="Jospin G."/>
            <person name="Darling A.E."/>
            <person name="Wallis C."/>
            <person name="Davis I.J."/>
            <person name="Harris S."/>
            <person name="Eisen J.A."/>
            <person name="Holcombe L.J."/>
            <person name="O'Flynn C."/>
        </authorList>
    </citation>
    <scope>NUCLEOTIDE SEQUENCE [LARGE SCALE GENOMIC DNA]</scope>
    <source>
        <strain evidence="1 2">OH2617_COT-023</strain>
    </source>
</reference>
<dbReference type="Pfam" id="PF22817">
    <property type="entry name" value="ApeP-like"/>
    <property type="match status" value="1"/>
</dbReference>
<sequence>MIKDFDILELLPQRPPFVMVDKLTHDDETSTRSTFTVREGNLFCTDGGRMEEAGLIENMAQTCAARMGYRSRTEPQSDGTVRVGFIGAIRGITIVRAPLIGEVLTTTVEVKEEIFSTSLVETKVEVGDEVIASGSMKIFLTNQTALSGVR</sequence>
<dbReference type="RefSeq" id="WP_124752112.1">
    <property type="nucleotide sequence ID" value="NZ_RQYS01000044.1"/>
</dbReference>
<dbReference type="InterPro" id="IPR029069">
    <property type="entry name" value="HotDog_dom_sf"/>
</dbReference>
<gene>
    <name evidence="1" type="ORF">EII40_10005</name>
</gene>
<proteinExistence type="predicted"/>
<organism evidence="1 2">
    <name type="scientific">Tannerella forsythia</name>
    <name type="common">Bacteroides forsythus</name>
    <dbReference type="NCBI Taxonomy" id="28112"/>
    <lineage>
        <taxon>Bacteria</taxon>
        <taxon>Pseudomonadati</taxon>
        <taxon>Bacteroidota</taxon>
        <taxon>Bacteroidia</taxon>
        <taxon>Bacteroidales</taxon>
        <taxon>Tannerellaceae</taxon>
        <taxon>Tannerella</taxon>
    </lineage>
</organism>
<dbReference type="Gene3D" id="3.10.129.10">
    <property type="entry name" value="Hotdog Thioesterase"/>
    <property type="match status" value="1"/>
</dbReference>
<comment type="caution">
    <text evidence="1">The sequence shown here is derived from an EMBL/GenBank/DDBJ whole genome shotgun (WGS) entry which is preliminary data.</text>
</comment>
<accession>A0A3P1XKU4</accession>
<evidence type="ECO:0000313" key="1">
    <source>
        <dbReference type="EMBL" id="RRD59404.1"/>
    </source>
</evidence>
<dbReference type="SUPFAM" id="SSF54637">
    <property type="entry name" value="Thioesterase/thiol ester dehydrase-isomerase"/>
    <property type="match status" value="1"/>
</dbReference>
<name>A0A3P1XKU4_TANFO</name>
<dbReference type="InterPro" id="IPR016776">
    <property type="entry name" value="ApeP-like_dehydratase"/>
</dbReference>
<protein>
    <submittedName>
        <fullName evidence="1">Pseudouridylate synthase</fullName>
    </submittedName>
</protein>
<dbReference type="EMBL" id="RQYS01000044">
    <property type="protein sequence ID" value="RRD59404.1"/>
    <property type="molecule type" value="Genomic_DNA"/>
</dbReference>
<evidence type="ECO:0000313" key="2">
    <source>
        <dbReference type="Proteomes" id="UP000278609"/>
    </source>
</evidence>
<dbReference type="AlphaFoldDB" id="A0A3P1XKU4"/>